<dbReference type="OrthoDB" id="5622177at2"/>
<sequence>MSQQSESNKPFSNDNNIEFTELVIPQGASLKLSALEEEPEALVEVLTECFKQHKVVRRAFLVSAQEENQEGDEAILMVALEFVPGTENIDEIIHQAGTLACEYLDDNESIDFCLVNEAEKGISHFITEHIQPFYQRKLGSWLRDSIPIKNTK</sequence>
<dbReference type="InterPro" id="IPR027945">
    <property type="entry name" value="SseB_C"/>
</dbReference>
<dbReference type="RefSeq" id="WP_014656320.1">
    <property type="nucleotide sequence ID" value="NC_017731.1"/>
</dbReference>
<evidence type="ECO:0000313" key="3">
    <source>
        <dbReference type="Proteomes" id="UP000005012"/>
    </source>
</evidence>
<evidence type="ECO:0000313" key="2">
    <source>
        <dbReference type="EMBL" id="AFH92484.1"/>
    </source>
</evidence>
<name>A0A140NFG6_PROSM</name>
<dbReference type="EMBL" id="CP003488">
    <property type="protein sequence ID" value="AFH92484.1"/>
    <property type="molecule type" value="Genomic_DNA"/>
</dbReference>
<proteinExistence type="predicted"/>
<dbReference type="Proteomes" id="UP000005012">
    <property type="component" value="Chromosome"/>
</dbReference>
<protein>
    <recommendedName>
        <fullName evidence="1">SseB protein C-terminal domain-containing protein</fullName>
    </recommendedName>
</protein>
<reference evidence="2 3" key="1">
    <citation type="journal article" date="2012" name="J. Bacteriol.">
        <title>Complete Genome Sequence of Providencia stuartii Clinical Isolate MRSN 2154.</title>
        <authorList>
            <person name="Clifford R.J."/>
            <person name="Hang J."/>
            <person name="Riley M.C."/>
            <person name="Onmus-Leone F."/>
            <person name="Kuschner R.A."/>
            <person name="Lesho E.P."/>
            <person name="Waterman P.E."/>
        </authorList>
    </citation>
    <scope>NUCLEOTIDE SEQUENCE [LARGE SCALE GENOMIC DNA]</scope>
    <source>
        <strain evidence="2 3">MRSN 2154</strain>
    </source>
</reference>
<organism evidence="2 3">
    <name type="scientific">Providencia stuartii (strain MRSN 2154)</name>
    <dbReference type="NCBI Taxonomy" id="1157951"/>
    <lineage>
        <taxon>Bacteria</taxon>
        <taxon>Pseudomonadati</taxon>
        <taxon>Pseudomonadota</taxon>
        <taxon>Gammaproteobacteria</taxon>
        <taxon>Enterobacterales</taxon>
        <taxon>Morganellaceae</taxon>
        <taxon>Providencia</taxon>
    </lineage>
</organism>
<dbReference type="PATRIC" id="fig|1157951.4.peg.589"/>
<evidence type="ECO:0000259" key="1">
    <source>
        <dbReference type="Pfam" id="PF14581"/>
    </source>
</evidence>
<feature type="domain" description="SseB protein C-terminal" evidence="1">
    <location>
        <begin position="24"/>
        <end position="136"/>
    </location>
</feature>
<gene>
    <name evidence="2" type="ordered locus">S70_02975</name>
</gene>
<dbReference type="HOGENOM" id="CLU_133282_0_0_6"/>
<dbReference type="Pfam" id="PF14581">
    <property type="entry name" value="SseB_C"/>
    <property type="match status" value="1"/>
</dbReference>
<accession>A0A140NFG6</accession>
<dbReference type="AlphaFoldDB" id="A0A140NFG6"/>
<reference evidence="3" key="2">
    <citation type="submission" date="2012-04" db="EMBL/GenBank/DDBJ databases">
        <title>Complete genome sequence of Providencia stuartii clinical isolate MRSN 2154.</title>
        <authorList>
            <person name="Clifford R.J."/>
            <person name="Hang J."/>
            <person name="Riley M.C."/>
            <person name="Onmus-Leone F."/>
            <person name="Kuschner R.A."/>
            <person name="Lesho E.P."/>
            <person name="Waterman P.E."/>
        </authorList>
    </citation>
    <scope>NUCLEOTIDE SEQUENCE [LARGE SCALE GENOMIC DNA]</scope>
    <source>
        <strain evidence="3">MRSN 2154</strain>
    </source>
</reference>
<dbReference type="GeneID" id="93518669"/>
<dbReference type="KEGG" id="psi:S70_02975"/>